<keyword evidence="2" id="KW-1185">Reference proteome</keyword>
<dbReference type="AlphaFoldDB" id="A0A5B0BIH6"/>
<protein>
    <submittedName>
        <fullName evidence="1">HD domain-containing protein</fullName>
    </submittedName>
</protein>
<accession>A0A5B0BIH6</accession>
<gene>
    <name evidence="1" type="ORF">FGF04_06380</name>
</gene>
<reference evidence="1 2" key="1">
    <citation type="submission" date="2019-05" db="EMBL/GenBank/DDBJ databases">
        <authorList>
            <person name="Hariharan J."/>
            <person name="Choudoir M.J."/>
            <person name="Diebold P."/>
            <person name="Panke-Buisse K."/>
            <person name="Buckley D.H."/>
        </authorList>
    </citation>
    <scope>NUCLEOTIDE SEQUENCE [LARGE SCALE GENOMIC DNA]</scope>
    <source>
        <strain evidence="1 2">SUN51</strain>
    </source>
</reference>
<name>A0A5B0BIH6_9ACTN</name>
<dbReference type="Proteomes" id="UP000324965">
    <property type="component" value="Unassembled WGS sequence"/>
</dbReference>
<organism evidence="1 2">
    <name type="scientific">Streptomyces apricus</name>
    <dbReference type="NCBI Taxonomy" id="1828112"/>
    <lineage>
        <taxon>Bacteria</taxon>
        <taxon>Bacillati</taxon>
        <taxon>Actinomycetota</taxon>
        <taxon>Actinomycetes</taxon>
        <taxon>Kitasatosporales</taxon>
        <taxon>Streptomycetaceae</taxon>
        <taxon>Streptomyces</taxon>
    </lineage>
</organism>
<dbReference type="SUPFAM" id="SSF109604">
    <property type="entry name" value="HD-domain/PDEase-like"/>
    <property type="match status" value="1"/>
</dbReference>
<comment type="caution">
    <text evidence="1">The sequence shown here is derived from an EMBL/GenBank/DDBJ whole genome shotgun (WGS) entry which is preliminary data.</text>
</comment>
<proteinExistence type="predicted"/>
<evidence type="ECO:0000313" key="1">
    <source>
        <dbReference type="EMBL" id="KAA0941291.1"/>
    </source>
</evidence>
<dbReference type="OrthoDB" id="1492287at2"/>
<dbReference type="EMBL" id="VDFC01000016">
    <property type="protein sequence ID" value="KAA0941291.1"/>
    <property type="molecule type" value="Genomic_DNA"/>
</dbReference>
<dbReference type="Gene3D" id="1.10.3210.10">
    <property type="entry name" value="Hypothetical protein af1432"/>
    <property type="match status" value="1"/>
</dbReference>
<sequence>MEVPRDALRAALPLLREIGDLKRVRTADSGTSPAGASMAERAFRRSWAELARGGDPHEVAVRAGAAAVAGARLAGVDGPVLRRCGLTADEAADVLGRSVAQHADSLGQSTYPLLRAALPGLAEDPHEDLYGVPHEDLHEAPHGDPYGASYGSGGEDPAPRFAAALCAQPRAGATCPGRPRLMVEPPESHGDHCWAVAVYGVLLAEAFGAEPGDVFLLGLGHHLHNAVLPDAGFSGEELLGEHLTGVVARLTVEQLAVLPGPLTARLGSLLALREAAEAPVARAFHAADVLDRVLQVRHHARAAAFTAEQALDDLDLVHPCAVSGFHRAVLDAAEAV</sequence>
<evidence type="ECO:0000313" key="2">
    <source>
        <dbReference type="Proteomes" id="UP000324965"/>
    </source>
</evidence>